<dbReference type="NCBIfam" id="TIGR00730">
    <property type="entry name" value="Rossman fold protein, TIGR00730 family"/>
    <property type="match status" value="1"/>
</dbReference>
<dbReference type="PANTHER" id="PTHR31223">
    <property type="entry name" value="LOG FAMILY PROTEIN YJL055W"/>
    <property type="match status" value="1"/>
</dbReference>
<reference evidence="3 4" key="1">
    <citation type="submission" date="2022-06" db="EMBL/GenBank/DDBJ databases">
        <title>Genomic Encyclopedia of Archaeal and Bacterial Type Strains, Phase II (KMG-II): from individual species to whole genera.</title>
        <authorList>
            <person name="Goeker M."/>
        </authorList>
    </citation>
    <scope>NUCLEOTIDE SEQUENCE [LARGE SCALE GENOMIC DNA]</scope>
    <source>
        <strain evidence="3 4">DSM 40477</strain>
    </source>
</reference>
<evidence type="ECO:0000256" key="1">
    <source>
        <dbReference type="ARBA" id="ARBA00006763"/>
    </source>
</evidence>
<comment type="catalytic activity">
    <reaction evidence="2">
        <text>9-ribosyl-trans-zeatin 5'-phosphate + H2O = trans-zeatin + D-ribose 5-phosphate</text>
        <dbReference type="Rhea" id="RHEA:48564"/>
        <dbReference type="ChEBI" id="CHEBI:15377"/>
        <dbReference type="ChEBI" id="CHEBI:16522"/>
        <dbReference type="ChEBI" id="CHEBI:78346"/>
        <dbReference type="ChEBI" id="CHEBI:87947"/>
        <dbReference type="EC" id="3.2.2.n1"/>
    </reaction>
</comment>
<proteinExistence type="inferred from homology"/>
<comment type="catalytic activity">
    <reaction evidence="2">
        <text>N(6)-(dimethylallyl)adenosine 5'-phosphate + H2O = N(6)-dimethylallyladenine + D-ribose 5-phosphate</text>
        <dbReference type="Rhea" id="RHEA:48560"/>
        <dbReference type="ChEBI" id="CHEBI:15377"/>
        <dbReference type="ChEBI" id="CHEBI:17660"/>
        <dbReference type="ChEBI" id="CHEBI:57526"/>
        <dbReference type="ChEBI" id="CHEBI:78346"/>
        <dbReference type="EC" id="3.2.2.n1"/>
    </reaction>
</comment>
<keyword evidence="2" id="KW-0378">Hydrolase</keyword>
<keyword evidence="4" id="KW-1185">Reference proteome</keyword>
<dbReference type="EMBL" id="JAMTCP010000060">
    <property type="protein sequence ID" value="MCP2262212.1"/>
    <property type="molecule type" value="Genomic_DNA"/>
</dbReference>
<dbReference type="Pfam" id="PF03641">
    <property type="entry name" value="Lysine_decarbox"/>
    <property type="match status" value="1"/>
</dbReference>
<name>A0ABT1I347_STRSD</name>
<dbReference type="SUPFAM" id="SSF102405">
    <property type="entry name" value="MCP/YpsA-like"/>
    <property type="match status" value="1"/>
</dbReference>
<keyword evidence="2" id="KW-0203">Cytokinin biosynthesis</keyword>
<evidence type="ECO:0000313" key="4">
    <source>
        <dbReference type="Proteomes" id="UP001205311"/>
    </source>
</evidence>
<dbReference type="Proteomes" id="UP001205311">
    <property type="component" value="Unassembled WGS sequence"/>
</dbReference>
<dbReference type="InterPro" id="IPR005269">
    <property type="entry name" value="LOG"/>
</dbReference>
<comment type="caution">
    <text evidence="3">The sequence shown here is derived from an EMBL/GenBank/DDBJ whole genome shotgun (WGS) entry which is preliminary data.</text>
</comment>
<comment type="similarity">
    <text evidence="1 2">Belongs to the LOG family.</text>
</comment>
<dbReference type="InterPro" id="IPR031100">
    <property type="entry name" value="LOG_fam"/>
</dbReference>
<evidence type="ECO:0000256" key="2">
    <source>
        <dbReference type="RuleBase" id="RU363015"/>
    </source>
</evidence>
<dbReference type="EC" id="3.2.2.n1" evidence="2"/>
<protein>
    <recommendedName>
        <fullName evidence="2">Cytokinin riboside 5'-monophosphate phosphoribohydrolase</fullName>
        <ecNumber evidence="2">3.2.2.n1</ecNumber>
    </recommendedName>
</protein>
<organism evidence="3 4">
    <name type="scientific">Streptoalloteichus tenebrarius (strain ATCC 17920 / DSM 40477 / JCM 4838 / CBS 697.72 / NBRC 16177 / NCIMB 11028 / NRRL B-12390 / A12253. 1 / ISP 5477)</name>
    <name type="common">Streptomyces tenebrarius</name>
    <dbReference type="NCBI Taxonomy" id="1933"/>
    <lineage>
        <taxon>Bacteria</taxon>
        <taxon>Bacillati</taxon>
        <taxon>Actinomycetota</taxon>
        <taxon>Actinomycetes</taxon>
        <taxon>Pseudonocardiales</taxon>
        <taxon>Pseudonocardiaceae</taxon>
        <taxon>Streptoalloteichus</taxon>
    </lineage>
</organism>
<accession>A0ABT1I347</accession>
<dbReference type="Gene3D" id="3.40.50.450">
    <property type="match status" value="1"/>
</dbReference>
<dbReference type="RefSeq" id="WP_253674237.1">
    <property type="nucleotide sequence ID" value="NZ_JAMTCP010000060.1"/>
</dbReference>
<sequence length="197" mass="21559">MRVCVFCGSSTGRGERYLAAARELGRVLAERGIGLVYGGASVGTMGAVADAALAAGGEVVGVIPRGLLDRELAHQGLTELHVVADMHERKAMMAEKSDAFVALPGGVGTLEELFEVWTWAHLGIHRKPLALLDVDGYYADLRRFVDHMVREDFLREATRDMLIVDADPVRVLERFADYTPPEARWADRAASLEPDVR</sequence>
<gene>
    <name evidence="3" type="ORF">LX15_005946</name>
</gene>
<dbReference type="PANTHER" id="PTHR31223:SF70">
    <property type="entry name" value="LOG FAMILY PROTEIN YJL055W"/>
    <property type="match status" value="1"/>
</dbReference>
<evidence type="ECO:0000313" key="3">
    <source>
        <dbReference type="EMBL" id="MCP2262212.1"/>
    </source>
</evidence>